<comment type="similarity">
    <text evidence="2">Belongs to the major facilitator superfamily. Nitrate/nitrite porter (TC 2.A.1.8) family.</text>
</comment>
<comment type="caution">
    <text evidence="9">The sequence shown here is derived from an EMBL/GenBank/DDBJ whole genome shotgun (WGS) entry which is preliminary data.</text>
</comment>
<dbReference type="Pfam" id="PF07690">
    <property type="entry name" value="MFS_1"/>
    <property type="match status" value="1"/>
</dbReference>
<evidence type="ECO:0000256" key="5">
    <source>
        <dbReference type="ARBA" id="ARBA00023063"/>
    </source>
</evidence>
<feature type="domain" description="Major facilitator superfamily (MFS) profile" evidence="8">
    <location>
        <begin position="47"/>
        <end position="458"/>
    </location>
</feature>
<evidence type="ECO:0000256" key="1">
    <source>
        <dbReference type="ARBA" id="ARBA00004651"/>
    </source>
</evidence>
<dbReference type="PROSITE" id="PS50850">
    <property type="entry name" value="MFS"/>
    <property type="match status" value="1"/>
</dbReference>
<feature type="transmembrane region" description="Helical" evidence="7">
    <location>
        <begin position="179"/>
        <end position="205"/>
    </location>
</feature>
<dbReference type="Gene3D" id="1.20.1250.20">
    <property type="entry name" value="MFS general substrate transporter like domains"/>
    <property type="match status" value="1"/>
</dbReference>
<dbReference type="InterPro" id="IPR020846">
    <property type="entry name" value="MFS_dom"/>
</dbReference>
<dbReference type="InterPro" id="IPR044772">
    <property type="entry name" value="NO3_transporter"/>
</dbReference>
<dbReference type="Proteomes" id="UP000295371">
    <property type="component" value="Unassembled WGS sequence"/>
</dbReference>
<evidence type="ECO:0000256" key="2">
    <source>
        <dbReference type="ARBA" id="ARBA00008432"/>
    </source>
</evidence>
<protein>
    <submittedName>
        <fullName evidence="9">NNP family nitrate/nitrite transporter-like MFS transporter</fullName>
    </submittedName>
</protein>
<feature type="transmembrane region" description="Helical" evidence="7">
    <location>
        <begin position="84"/>
        <end position="102"/>
    </location>
</feature>
<accession>A0A4R7JAE9</accession>
<evidence type="ECO:0000256" key="4">
    <source>
        <dbReference type="ARBA" id="ARBA00022989"/>
    </source>
</evidence>
<dbReference type="PANTHER" id="PTHR23515">
    <property type="entry name" value="HIGH-AFFINITY NITRATE TRANSPORTER 2.3"/>
    <property type="match status" value="1"/>
</dbReference>
<reference evidence="9 10" key="1">
    <citation type="submission" date="2019-03" db="EMBL/GenBank/DDBJ databases">
        <title>Genomic Encyclopedia of Archaeal and Bacterial Type Strains, Phase II (KMG-II): from individual species to whole genera.</title>
        <authorList>
            <person name="Goeker M."/>
        </authorList>
    </citation>
    <scope>NUCLEOTIDE SEQUENCE [LARGE SCALE GENOMIC DNA]</scope>
    <source>
        <strain evidence="9 10">DSM 24323</strain>
    </source>
</reference>
<feature type="transmembrane region" description="Helical" evidence="7">
    <location>
        <begin position="319"/>
        <end position="342"/>
    </location>
</feature>
<dbReference type="AlphaFoldDB" id="A0A4R7JAE9"/>
<evidence type="ECO:0000256" key="7">
    <source>
        <dbReference type="SAM" id="Phobius"/>
    </source>
</evidence>
<dbReference type="GO" id="GO:0042128">
    <property type="term" value="P:nitrate assimilation"/>
    <property type="evidence" value="ECO:0007669"/>
    <property type="project" value="UniProtKB-KW"/>
</dbReference>
<feature type="transmembrane region" description="Helical" evidence="7">
    <location>
        <begin position="114"/>
        <end position="133"/>
    </location>
</feature>
<name>A0A4R7JAE9_9ACTN</name>
<feature type="transmembrane region" description="Helical" evidence="7">
    <location>
        <begin position="252"/>
        <end position="274"/>
    </location>
</feature>
<dbReference type="InterPro" id="IPR036259">
    <property type="entry name" value="MFS_trans_sf"/>
</dbReference>
<feature type="transmembrane region" description="Helical" evidence="7">
    <location>
        <begin position="211"/>
        <end position="231"/>
    </location>
</feature>
<feature type="transmembrane region" description="Helical" evidence="7">
    <location>
        <begin position="50"/>
        <end position="72"/>
    </location>
</feature>
<feature type="transmembrane region" description="Helical" evidence="7">
    <location>
        <begin position="433"/>
        <end position="454"/>
    </location>
</feature>
<evidence type="ECO:0000259" key="8">
    <source>
        <dbReference type="PROSITE" id="PS50850"/>
    </source>
</evidence>
<feature type="transmembrane region" description="Helical" evidence="7">
    <location>
        <begin position="139"/>
        <end position="158"/>
    </location>
</feature>
<feature type="transmembrane region" description="Helical" evidence="7">
    <location>
        <begin position="348"/>
        <end position="365"/>
    </location>
</feature>
<dbReference type="GO" id="GO:0015112">
    <property type="term" value="F:nitrate transmembrane transporter activity"/>
    <property type="evidence" value="ECO:0007669"/>
    <property type="project" value="InterPro"/>
</dbReference>
<keyword evidence="10" id="KW-1185">Reference proteome</keyword>
<keyword evidence="6 7" id="KW-0472">Membrane</keyword>
<dbReference type="SUPFAM" id="SSF103473">
    <property type="entry name" value="MFS general substrate transporter"/>
    <property type="match status" value="1"/>
</dbReference>
<gene>
    <name evidence="9" type="ORF">CLV29_1972</name>
</gene>
<evidence type="ECO:0000256" key="3">
    <source>
        <dbReference type="ARBA" id="ARBA00022692"/>
    </source>
</evidence>
<sequence>MNAIPTLPTETPQGSGLVRRRGRWIDGWNPGDAAQWEGPGRAMARRNLRWSIFAEFLGFVVWQLWSIVVVSLPAAGFDFSTSQIFWLISIPSLVGATLRFPYTFMVARFGGRNWTIVSALLLLIPTIGLSVVVSNPETSFATMLLVAALAGLGGGNFASSMANITYFFPQREKGWALGLNAAGGNLGASVAQFVVPIAVTIGAAATVNLGLAGMIWVPLIVIAALGAALRMDNLSNAKSDFAGAIAAVKEPHLWVLAFLYIGTFGSFIGFAGVFPKLIADQYPHFSALHIGTASVSLAFLGALVGSLSRPYGGRLADRFGGAKITIGAFAVMALVVVTVVAVLPSASFWVFLALFLVLFAASGIGNGSTYRMIPTVFAWRGGTADAHRSAGDIGSQRKAAAALGIISAIGAYGGFVIPQALGLSKTATGSYQAGLLCFVGAYVIMAAITYGVYLRSGRRSGLVI</sequence>
<keyword evidence="4 7" id="KW-1133">Transmembrane helix</keyword>
<dbReference type="InterPro" id="IPR011701">
    <property type="entry name" value="MFS"/>
</dbReference>
<keyword evidence="5" id="KW-0534">Nitrate assimilation</keyword>
<evidence type="ECO:0000313" key="9">
    <source>
        <dbReference type="EMBL" id="TDT34314.1"/>
    </source>
</evidence>
<feature type="transmembrane region" description="Helical" evidence="7">
    <location>
        <begin position="286"/>
        <end position="307"/>
    </location>
</feature>
<proteinExistence type="inferred from homology"/>
<dbReference type="CDD" id="cd17341">
    <property type="entry name" value="MFS_NRT2_like"/>
    <property type="match status" value="1"/>
</dbReference>
<feature type="transmembrane region" description="Helical" evidence="7">
    <location>
        <begin position="399"/>
        <end position="421"/>
    </location>
</feature>
<keyword evidence="3 7" id="KW-0812">Transmembrane</keyword>
<evidence type="ECO:0000256" key="6">
    <source>
        <dbReference type="ARBA" id="ARBA00023136"/>
    </source>
</evidence>
<evidence type="ECO:0000313" key="10">
    <source>
        <dbReference type="Proteomes" id="UP000295371"/>
    </source>
</evidence>
<dbReference type="EMBL" id="SOAW01000001">
    <property type="protein sequence ID" value="TDT34314.1"/>
    <property type="molecule type" value="Genomic_DNA"/>
</dbReference>
<dbReference type="GO" id="GO:0005886">
    <property type="term" value="C:plasma membrane"/>
    <property type="evidence" value="ECO:0007669"/>
    <property type="project" value="UniProtKB-SubCell"/>
</dbReference>
<organism evidence="9 10">
    <name type="scientific">Naumannella halotolerans</name>
    <dbReference type="NCBI Taxonomy" id="993414"/>
    <lineage>
        <taxon>Bacteria</taxon>
        <taxon>Bacillati</taxon>
        <taxon>Actinomycetota</taxon>
        <taxon>Actinomycetes</taxon>
        <taxon>Propionibacteriales</taxon>
        <taxon>Propionibacteriaceae</taxon>
        <taxon>Naumannella</taxon>
    </lineage>
</organism>
<comment type="subcellular location">
    <subcellularLocation>
        <location evidence="1">Cell membrane</location>
        <topology evidence="1">Multi-pass membrane protein</topology>
    </subcellularLocation>
</comment>